<reference key="2">
    <citation type="submission" date="2011-10" db="EMBL/GenBank/DDBJ databases">
        <title>The genome and transcriptome sequence of Clonorchis sinensis provide insights into the carcinogenic liver fluke.</title>
        <authorList>
            <person name="Wang X."/>
            <person name="Huang Y."/>
            <person name="Chen W."/>
            <person name="Liu H."/>
            <person name="Guo L."/>
            <person name="Chen Y."/>
            <person name="Luo F."/>
            <person name="Zhou W."/>
            <person name="Sun J."/>
            <person name="Mao Q."/>
            <person name="Liang P."/>
            <person name="Zhou C."/>
            <person name="Tian Y."/>
            <person name="Men J."/>
            <person name="Lv X."/>
            <person name="Huang L."/>
            <person name="Zhou J."/>
            <person name="Hu Y."/>
            <person name="Li R."/>
            <person name="Zhang F."/>
            <person name="Lei H."/>
            <person name="Li X."/>
            <person name="Hu X."/>
            <person name="Liang C."/>
            <person name="Xu J."/>
            <person name="Wu Z."/>
            <person name="Yu X."/>
        </authorList>
    </citation>
    <scope>NUCLEOTIDE SEQUENCE</scope>
    <source>
        <strain>Henan</strain>
    </source>
</reference>
<proteinExistence type="predicted"/>
<dbReference type="AlphaFoldDB" id="G7YBW9"/>
<feature type="compositionally biased region" description="Polar residues" evidence="1">
    <location>
        <begin position="446"/>
        <end position="457"/>
    </location>
</feature>
<reference evidence="2" key="1">
    <citation type="journal article" date="2011" name="Genome Biol.">
        <title>The draft genome of the carcinogenic human liver fluke Clonorchis sinensis.</title>
        <authorList>
            <person name="Wang X."/>
            <person name="Chen W."/>
            <person name="Huang Y."/>
            <person name="Sun J."/>
            <person name="Men J."/>
            <person name="Liu H."/>
            <person name="Luo F."/>
            <person name="Guo L."/>
            <person name="Lv X."/>
            <person name="Deng C."/>
            <person name="Zhou C."/>
            <person name="Fan Y."/>
            <person name="Li X."/>
            <person name="Huang L."/>
            <person name="Hu Y."/>
            <person name="Liang C."/>
            <person name="Hu X."/>
            <person name="Xu J."/>
            <person name="Yu X."/>
        </authorList>
    </citation>
    <scope>NUCLEOTIDE SEQUENCE [LARGE SCALE GENOMIC DNA]</scope>
    <source>
        <strain evidence="2">Henan</strain>
    </source>
</reference>
<dbReference type="EMBL" id="DF143047">
    <property type="protein sequence ID" value="GAA50453.1"/>
    <property type="molecule type" value="Genomic_DNA"/>
</dbReference>
<dbReference type="Proteomes" id="UP000008909">
    <property type="component" value="Unassembled WGS sequence"/>
</dbReference>
<evidence type="ECO:0000256" key="1">
    <source>
        <dbReference type="SAM" id="MobiDB-lite"/>
    </source>
</evidence>
<protein>
    <submittedName>
        <fullName evidence="2">Uncharacterized protein</fullName>
    </submittedName>
</protein>
<feature type="compositionally biased region" description="Basic and acidic residues" evidence="1">
    <location>
        <begin position="475"/>
        <end position="485"/>
    </location>
</feature>
<name>G7YBW9_CLOSI</name>
<keyword evidence="3" id="KW-1185">Reference proteome</keyword>
<evidence type="ECO:0000313" key="2">
    <source>
        <dbReference type="EMBL" id="GAA50453.1"/>
    </source>
</evidence>
<feature type="region of interest" description="Disordered" evidence="1">
    <location>
        <begin position="433"/>
        <end position="496"/>
    </location>
</feature>
<organism evidence="2 3">
    <name type="scientific">Clonorchis sinensis</name>
    <name type="common">Chinese liver fluke</name>
    <dbReference type="NCBI Taxonomy" id="79923"/>
    <lineage>
        <taxon>Eukaryota</taxon>
        <taxon>Metazoa</taxon>
        <taxon>Spiralia</taxon>
        <taxon>Lophotrochozoa</taxon>
        <taxon>Platyhelminthes</taxon>
        <taxon>Trematoda</taxon>
        <taxon>Digenea</taxon>
        <taxon>Opisthorchiida</taxon>
        <taxon>Opisthorchiata</taxon>
        <taxon>Opisthorchiidae</taxon>
        <taxon>Clonorchis</taxon>
    </lineage>
</organism>
<evidence type="ECO:0000313" key="3">
    <source>
        <dbReference type="Proteomes" id="UP000008909"/>
    </source>
</evidence>
<feature type="compositionally biased region" description="Polar residues" evidence="1">
    <location>
        <begin position="486"/>
        <end position="496"/>
    </location>
</feature>
<accession>G7YBW9</accession>
<sequence length="643" mass="72150">MTSDLQQQVVSHLQGGKFAMQPDESAPPDNFALLLAHVRYPEDDCHLRDVLFSSKIGSKHEGRREIRSRKIVLREQLLLGFRGKTYSGGSIEQDNCERRVSSFGLRCLVSTGLHFHPKDDGVIGRMVNGSCKFIRCYADDELTSRDPVVVDATMLRDPWNDNWSEAFKYTEWSGLPPDLFPKTIIRFDEQKCLDEQSDLYNICFGGAGGAPMLVLGQVTEILASDVKIGAPNQRLTLTWHRSRQTVALPWRLTPNMYILVHTPERSIRGVADVTHLLYTCCVGACSLSMPSAGKGLTEENTSDLFRTSEFESVSVEYNGLKLFFGGTLSELGPTLTHAVQLRWKMNQIQPGQSWNRIELQKMAPMSRVCALNMETLTIFNKMPKFNREIFKRAFLSKCQHLYNRIQRRLVKLNQVGRERVLPSCTDKAIQSAIQESQPNCRPELSPSLSSDSNTGAKSLTEPFQARTRTTPTGKPTEHSRRELNNRMHSGPSSSSFTNLMAKPLITQRAHTVQLGASYGPSACSSAVMASVHVQRHHPVSQQTVGLCRLARTTIAVSTRIRSFSSDCSPLAFLVWHDIEERNPVTVAYPMPLVDSIRMSDTLTNIISYTTSSDHVETSFRLRFVVNYIFVFAEVPKTGVISKL</sequence>
<gene>
    <name evidence="2" type="ORF">CLF_104560</name>
</gene>